<evidence type="ECO:0008006" key="5">
    <source>
        <dbReference type="Google" id="ProtNLM"/>
    </source>
</evidence>
<dbReference type="AlphaFoldDB" id="A0A177NIP2"/>
<feature type="compositionally biased region" description="Basic residues" evidence="1">
    <location>
        <begin position="25"/>
        <end position="41"/>
    </location>
</feature>
<reference evidence="3 4" key="1">
    <citation type="submission" date="2016-03" db="EMBL/GenBank/DDBJ databases">
        <authorList>
            <person name="Ploux O."/>
        </authorList>
    </citation>
    <scope>NUCLEOTIDE SEQUENCE [LARGE SCALE GENOMIC DNA]</scope>
    <source>
        <strain evidence="3 4">R-45378</strain>
    </source>
</reference>
<organism evidence="3 4">
    <name type="scientific">Methylomonas koyamae</name>
    <dbReference type="NCBI Taxonomy" id="702114"/>
    <lineage>
        <taxon>Bacteria</taxon>
        <taxon>Pseudomonadati</taxon>
        <taxon>Pseudomonadota</taxon>
        <taxon>Gammaproteobacteria</taxon>
        <taxon>Methylococcales</taxon>
        <taxon>Methylococcaceae</taxon>
        <taxon>Methylomonas</taxon>
    </lineage>
</organism>
<dbReference type="OrthoDB" id="5574369at2"/>
<evidence type="ECO:0000313" key="3">
    <source>
        <dbReference type="EMBL" id="OAI17712.1"/>
    </source>
</evidence>
<protein>
    <recommendedName>
        <fullName evidence="5">Glycine zipper 2TM domain-containing protein</fullName>
    </recommendedName>
</protein>
<feature type="signal peptide" evidence="2">
    <location>
        <begin position="1"/>
        <end position="20"/>
    </location>
</feature>
<feature type="region of interest" description="Disordered" evidence="1">
    <location>
        <begin position="21"/>
        <end position="41"/>
    </location>
</feature>
<name>A0A177NIP2_9GAMM</name>
<feature type="chain" id="PRO_5008069218" description="Glycine zipper 2TM domain-containing protein" evidence="2">
    <location>
        <begin position="21"/>
        <end position="116"/>
    </location>
</feature>
<sequence>MFRAATVAFAGLLAGSTALADGHGHGHGHKHGHHHRHHHHDHYVEVERVYYPERVVQYVPAPQPAPRHYSYDQRSTQGLVGGALGSMAGYEMSKGDPLGAGIGAAAGAWLGNGMSR</sequence>
<comment type="caution">
    <text evidence="3">The sequence shown here is derived from an EMBL/GenBank/DDBJ whole genome shotgun (WGS) entry which is preliminary data.</text>
</comment>
<keyword evidence="2" id="KW-0732">Signal</keyword>
<gene>
    <name evidence="3" type="ORF">A1507_10395</name>
</gene>
<proteinExistence type="predicted"/>
<evidence type="ECO:0000256" key="1">
    <source>
        <dbReference type="SAM" id="MobiDB-lite"/>
    </source>
</evidence>
<accession>A0A177NIP2</accession>
<evidence type="ECO:0000313" key="4">
    <source>
        <dbReference type="Proteomes" id="UP000077857"/>
    </source>
</evidence>
<dbReference type="RefSeq" id="WP_064040229.1">
    <property type="nucleotide sequence ID" value="NZ_LUUJ01000066.1"/>
</dbReference>
<dbReference type="EMBL" id="LUUJ01000066">
    <property type="protein sequence ID" value="OAI17712.1"/>
    <property type="molecule type" value="Genomic_DNA"/>
</dbReference>
<dbReference type="Proteomes" id="UP000077857">
    <property type="component" value="Unassembled WGS sequence"/>
</dbReference>
<evidence type="ECO:0000256" key="2">
    <source>
        <dbReference type="SAM" id="SignalP"/>
    </source>
</evidence>